<evidence type="ECO:0000313" key="2">
    <source>
        <dbReference type="Proteomes" id="UP000276133"/>
    </source>
</evidence>
<dbReference type="AlphaFoldDB" id="A0A3M7PK13"/>
<protein>
    <submittedName>
        <fullName evidence="1">Uncharacterized protein</fullName>
    </submittedName>
</protein>
<name>A0A3M7PK13_BRAPC</name>
<organism evidence="1 2">
    <name type="scientific">Brachionus plicatilis</name>
    <name type="common">Marine rotifer</name>
    <name type="synonym">Brachionus muelleri</name>
    <dbReference type="NCBI Taxonomy" id="10195"/>
    <lineage>
        <taxon>Eukaryota</taxon>
        <taxon>Metazoa</taxon>
        <taxon>Spiralia</taxon>
        <taxon>Gnathifera</taxon>
        <taxon>Rotifera</taxon>
        <taxon>Eurotatoria</taxon>
        <taxon>Monogononta</taxon>
        <taxon>Pseudotrocha</taxon>
        <taxon>Ploima</taxon>
        <taxon>Brachionidae</taxon>
        <taxon>Brachionus</taxon>
    </lineage>
</organism>
<gene>
    <name evidence="1" type="ORF">BpHYR1_012556</name>
</gene>
<reference evidence="1 2" key="1">
    <citation type="journal article" date="2018" name="Sci. Rep.">
        <title>Genomic signatures of local adaptation to the degree of environmental predictability in rotifers.</title>
        <authorList>
            <person name="Franch-Gras L."/>
            <person name="Hahn C."/>
            <person name="Garcia-Roger E.M."/>
            <person name="Carmona M.J."/>
            <person name="Serra M."/>
            <person name="Gomez A."/>
        </authorList>
    </citation>
    <scope>NUCLEOTIDE SEQUENCE [LARGE SCALE GENOMIC DNA]</scope>
    <source>
        <strain evidence="1">HYR1</strain>
    </source>
</reference>
<dbReference type="EMBL" id="REGN01010439">
    <property type="protein sequence ID" value="RMZ99040.1"/>
    <property type="molecule type" value="Genomic_DNA"/>
</dbReference>
<sequence length="62" mass="7059">MQLIDDLKKKALYNQVIIKYNSLIKITVCFSKANKNKKALIFLKSVGFDCGSPCQSYDNNEL</sequence>
<dbReference type="Proteomes" id="UP000276133">
    <property type="component" value="Unassembled WGS sequence"/>
</dbReference>
<keyword evidence="2" id="KW-1185">Reference proteome</keyword>
<accession>A0A3M7PK13</accession>
<comment type="caution">
    <text evidence="1">The sequence shown here is derived from an EMBL/GenBank/DDBJ whole genome shotgun (WGS) entry which is preliminary data.</text>
</comment>
<proteinExistence type="predicted"/>
<evidence type="ECO:0000313" key="1">
    <source>
        <dbReference type="EMBL" id="RMZ99040.1"/>
    </source>
</evidence>